<feature type="transmembrane region" description="Helical" evidence="1">
    <location>
        <begin position="399"/>
        <end position="419"/>
    </location>
</feature>
<organism evidence="2 3">
    <name type="scientific">Orchesella dallaii</name>
    <dbReference type="NCBI Taxonomy" id="48710"/>
    <lineage>
        <taxon>Eukaryota</taxon>
        <taxon>Metazoa</taxon>
        <taxon>Ecdysozoa</taxon>
        <taxon>Arthropoda</taxon>
        <taxon>Hexapoda</taxon>
        <taxon>Collembola</taxon>
        <taxon>Entomobryomorpha</taxon>
        <taxon>Entomobryoidea</taxon>
        <taxon>Orchesellidae</taxon>
        <taxon>Orchesellinae</taxon>
        <taxon>Orchesella</taxon>
    </lineage>
</organism>
<keyword evidence="1" id="KW-0472">Membrane</keyword>
<comment type="caution">
    <text evidence="2">The sequence shown here is derived from an EMBL/GenBank/DDBJ whole genome shotgun (WGS) entry which is preliminary data.</text>
</comment>
<evidence type="ECO:0000313" key="3">
    <source>
        <dbReference type="Proteomes" id="UP001642540"/>
    </source>
</evidence>
<keyword evidence="3" id="KW-1185">Reference proteome</keyword>
<sequence>MPHWCTLRGYPIGGRLRIPKNIYNRKDPLKCLHRIMEHRADIRRSYLCGSLIMVTSHLAQTHNLTIKLHDLYNSSDANYLDDSGTYPFISGPYAMSTGKKSFFRLASTILALQDSSKVIYCKTKKVHKMFTLQYFVWVECFSAEIVATWFILHILACIVAMNYSKSSTVTLLIRNFFKKVMQLLLLTIGEIAIPLRKSIYICIAIVGMLNAWLYENTITSLVTVASPEYPMKNLQEVVNSDYKILYKRIISDFQTQFGDQFRFSKVEHRINNSFIETNTSLTLKLIAKYYSQNNKIAVFMQESDSERIKWKIQKEISKNVKFSDTKCYVASEAFMPGFYYWQIFTNNLPWLKISMSRMSNAGLVIFWENRHKRLFDIIAKFTIDYKELSAPDVIDVGKLLPVMIFCCSLYIFACVLFLVERMTNRNRALKAATSGTHIISVKAASSI</sequence>
<keyword evidence="1" id="KW-1133">Transmembrane helix</keyword>
<name>A0ABP1RHH5_9HEXA</name>
<accession>A0ABP1RHH5</accession>
<keyword evidence="1" id="KW-0812">Transmembrane</keyword>
<proteinExistence type="predicted"/>
<dbReference type="Proteomes" id="UP001642540">
    <property type="component" value="Unassembled WGS sequence"/>
</dbReference>
<feature type="transmembrane region" description="Helical" evidence="1">
    <location>
        <begin position="134"/>
        <end position="164"/>
    </location>
</feature>
<evidence type="ECO:0000313" key="2">
    <source>
        <dbReference type="EMBL" id="CAL8128433.1"/>
    </source>
</evidence>
<protein>
    <submittedName>
        <fullName evidence="2">Uncharacterized protein</fullName>
    </submittedName>
</protein>
<reference evidence="2 3" key="1">
    <citation type="submission" date="2024-08" db="EMBL/GenBank/DDBJ databases">
        <authorList>
            <person name="Cucini C."/>
            <person name="Frati F."/>
        </authorList>
    </citation>
    <scope>NUCLEOTIDE SEQUENCE [LARGE SCALE GENOMIC DNA]</scope>
</reference>
<dbReference type="EMBL" id="CAXLJM020000075">
    <property type="protein sequence ID" value="CAL8128433.1"/>
    <property type="molecule type" value="Genomic_DNA"/>
</dbReference>
<evidence type="ECO:0000256" key="1">
    <source>
        <dbReference type="SAM" id="Phobius"/>
    </source>
</evidence>
<feature type="transmembrane region" description="Helical" evidence="1">
    <location>
        <begin position="198"/>
        <end position="214"/>
    </location>
</feature>
<gene>
    <name evidence="2" type="ORF">ODALV1_LOCUS22234</name>
</gene>